<sequence length="212" mass="23023">MKKLWNRFLVAIGFRKPNPHNMSAQDISLGEVPNPSPIAGAPEVFRTTPAERGPLELPRSTTRRVVTPPRFSGGDSRSRPLPASYGRQASPSSNSNSQVQRDGRPDDLLDGLTAFVVASALLGGDEEKAAVPESRPVIAEETSTSYQEQITQNQREYSNRWAEAQRPEPVSRTTSFDDDRSASYGSGSGSDNNRSNDLPSSSWDGGGSSWDD</sequence>
<reference evidence="2" key="1">
    <citation type="submission" date="2024-07" db="EMBL/GenBank/DDBJ databases">
        <authorList>
            <person name="Bringhurst R.M."/>
            <person name="Homer T.E."/>
        </authorList>
    </citation>
    <scope>NUCLEOTIDE SEQUENCE</scope>
</reference>
<evidence type="ECO:0000256" key="1">
    <source>
        <dbReference type="SAM" id="MobiDB-lite"/>
    </source>
</evidence>
<feature type="compositionally biased region" description="Low complexity" evidence="1">
    <location>
        <begin position="182"/>
        <end position="203"/>
    </location>
</feature>
<proteinExistence type="predicted"/>
<accession>A0AB39CDH4</accession>
<feature type="compositionally biased region" description="Polar residues" evidence="1">
    <location>
        <begin position="87"/>
        <end position="100"/>
    </location>
</feature>
<name>A0AB39CDH4_9VIRU</name>
<feature type="compositionally biased region" description="Polar residues" evidence="1">
    <location>
        <begin position="141"/>
        <end position="156"/>
    </location>
</feature>
<feature type="compositionally biased region" description="Low complexity" evidence="1">
    <location>
        <begin position="58"/>
        <end position="70"/>
    </location>
</feature>
<protein>
    <submittedName>
        <fullName evidence="2">Uncharacterized protein</fullName>
    </submittedName>
</protein>
<organism evidence="2">
    <name type="scientific">Pseudomonas phage RVTF4</name>
    <dbReference type="NCBI Taxonomy" id="3236931"/>
    <lineage>
        <taxon>Viruses</taxon>
    </lineage>
</organism>
<feature type="region of interest" description="Disordered" evidence="1">
    <location>
        <begin position="127"/>
        <end position="212"/>
    </location>
</feature>
<evidence type="ECO:0000313" key="2">
    <source>
        <dbReference type="EMBL" id="XDJ14900.1"/>
    </source>
</evidence>
<feature type="region of interest" description="Disordered" evidence="1">
    <location>
        <begin position="19"/>
        <end position="107"/>
    </location>
</feature>
<dbReference type="EMBL" id="PQ015378">
    <property type="protein sequence ID" value="XDJ14900.1"/>
    <property type="molecule type" value="Genomic_DNA"/>
</dbReference>